<keyword evidence="8" id="KW-1185">Reference proteome</keyword>
<feature type="transmembrane region" description="Helical" evidence="5">
    <location>
        <begin position="107"/>
        <end position="126"/>
    </location>
</feature>
<accession>A0A1H9XPE4</accession>
<dbReference type="OrthoDB" id="4869302at2"/>
<reference evidence="8" key="1">
    <citation type="submission" date="2016-10" db="EMBL/GenBank/DDBJ databases">
        <authorList>
            <person name="Varghese N."/>
            <person name="Submissions S."/>
        </authorList>
    </citation>
    <scope>NUCLEOTIDE SEQUENCE [LARGE SCALE GENOMIC DNA]</scope>
    <source>
        <strain evidence="8">CGMCC 1.6963</strain>
    </source>
</reference>
<evidence type="ECO:0000256" key="5">
    <source>
        <dbReference type="SAM" id="Phobius"/>
    </source>
</evidence>
<evidence type="ECO:0000256" key="2">
    <source>
        <dbReference type="ARBA" id="ARBA00022692"/>
    </source>
</evidence>
<name>A0A1H9XPE4_9MICO</name>
<dbReference type="GO" id="GO:0030416">
    <property type="term" value="P:methylamine metabolic process"/>
    <property type="evidence" value="ECO:0007669"/>
    <property type="project" value="InterPro"/>
</dbReference>
<dbReference type="InterPro" id="IPR009908">
    <property type="entry name" value="Methylamine_util_MauE"/>
</dbReference>
<evidence type="ECO:0000256" key="3">
    <source>
        <dbReference type="ARBA" id="ARBA00022989"/>
    </source>
</evidence>
<dbReference type="AlphaFoldDB" id="A0A1H9XPE4"/>
<feature type="transmembrane region" description="Helical" evidence="5">
    <location>
        <begin position="69"/>
        <end position="87"/>
    </location>
</feature>
<feature type="domain" description="Methylamine utilisation protein MauE" evidence="6">
    <location>
        <begin position="10"/>
        <end position="125"/>
    </location>
</feature>
<dbReference type="EMBL" id="FOHB01000010">
    <property type="protein sequence ID" value="SES48030.1"/>
    <property type="molecule type" value="Genomic_DNA"/>
</dbReference>
<evidence type="ECO:0000313" key="8">
    <source>
        <dbReference type="Proteomes" id="UP000199019"/>
    </source>
</evidence>
<dbReference type="Pfam" id="PF07291">
    <property type="entry name" value="MauE"/>
    <property type="match status" value="1"/>
</dbReference>
<gene>
    <name evidence="7" type="ORF">SAMN05216199_0024</name>
</gene>
<evidence type="ECO:0000256" key="4">
    <source>
        <dbReference type="ARBA" id="ARBA00023136"/>
    </source>
</evidence>
<dbReference type="Proteomes" id="UP000199019">
    <property type="component" value="Unassembled WGS sequence"/>
</dbReference>
<dbReference type="RefSeq" id="WP_091762349.1">
    <property type="nucleotide sequence ID" value="NZ_FOHB01000010.1"/>
</dbReference>
<evidence type="ECO:0000259" key="6">
    <source>
        <dbReference type="Pfam" id="PF07291"/>
    </source>
</evidence>
<evidence type="ECO:0000313" key="7">
    <source>
        <dbReference type="EMBL" id="SES48030.1"/>
    </source>
</evidence>
<comment type="subcellular location">
    <subcellularLocation>
        <location evidence="1">Membrane</location>
        <topology evidence="1">Multi-pass membrane protein</topology>
    </subcellularLocation>
</comment>
<keyword evidence="2 5" id="KW-0812">Transmembrane</keyword>
<feature type="transmembrane region" description="Helical" evidence="5">
    <location>
        <begin position="44"/>
        <end position="62"/>
    </location>
</feature>
<keyword evidence="4 5" id="KW-0472">Membrane</keyword>
<sequence length="184" mass="18020">MSGELAAPFLAASALLVGAGVPKLGDPMPLVRALRSTGLPAGRGLVRVVAAVEVALGLWAVARPGTVNAALVCAAYLVFTGFVALALKRGGVLGSCGCFGKADTPPTRSHLAVTGALAVLAGVVAATPERGAWTSGGAAAVVGTIALAALITFLAWQALAVLPTVTPAAVRSTGPATTTATTNR</sequence>
<evidence type="ECO:0000256" key="1">
    <source>
        <dbReference type="ARBA" id="ARBA00004141"/>
    </source>
</evidence>
<protein>
    <recommendedName>
        <fullName evidence="6">Methylamine utilisation protein MauE domain-containing protein</fullName>
    </recommendedName>
</protein>
<dbReference type="GO" id="GO:0016020">
    <property type="term" value="C:membrane"/>
    <property type="evidence" value="ECO:0007669"/>
    <property type="project" value="UniProtKB-SubCell"/>
</dbReference>
<dbReference type="STRING" id="587636.SAMN05216199_0024"/>
<proteinExistence type="predicted"/>
<feature type="transmembrane region" description="Helical" evidence="5">
    <location>
        <begin position="138"/>
        <end position="159"/>
    </location>
</feature>
<organism evidence="7 8">
    <name type="scientific">Pedococcus cremeus</name>
    <dbReference type="NCBI Taxonomy" id="587636"/>
    <lineage>
        <taxon>Bacteria</taxon>
        <taxon>Bacillati</taxon>
        <taxon>Actinomycetota</taxon>
        <taxon>Actinomycetes</taxon>
        <taxon>Micrococcales</taxon>
        <taxon>Intrasporangiaceae</taxon>
        <taxon>Pedococcus</taxon>
    </lineage>
</organism>
<keyword evidence="3 5" id="KW-1133">Transmembrane helix</keyword>